<dbReference type="Pfam" id="PF04892">
    <property type="entry name" value="VanZ"/>
    <property type="match status" value="1"/>
</dbReference>
<dbReference type="RefSeq" id="WP_012895475.1">
    <property type="nucleotide sequence ID" value="NC_013595.1"/>
</dbReference>
<organism evidence="3 4">
    <name type="scientific">Streptosporangium roseum (strain ATCC 12428 / DSM 43021 / JCM 3005 / KCTC 9067 / NCIMB 10171 / NRRL 2505 / NI 9100)</name>
    <dbReference type="NCBI Taxonomy" id="479432"/>
    <lineage>
        <taxon>Bacteria</taxon>
        <taxon>Bacillati</taxon>
        <taxon>Actinomycetota</taxon>
        <taxon>Actinomycetes</taxon>
        <taxon>Streptosporangiales</taxon>
        <taxon>Streptosporangiaceae</taxon>
        <taxon>Streptosporangium</taxon>
    </lineage>
</organism>
<proteinExistence type="predicted"/>
<feature type="transmembrane region" description="Helical" evidence="1">
    <location>
        <begin position="42"/>
        <end position="63"/>
    </location>
</feature>
<dbReference type="eggNOG" id="COG4767">
    <property type="taxonomic scope" value="Bacteria"/>
</dbReference>
<evidence type="ECO:0000313" key="3">
    <source>
        <dbReference type="EMBL" id="ACZ91748.1"/>
    </source>
</evidence>
<gene>
    <name evidence="3" type="ordered locus">Sros_9127</name>
</gene>
<sequence length="180" mass="19024">MHQVWHVWGNIVIAAVLAVPPALITARLLALHRIRGGHPFPVRTAVADVGMVAGTAPWIWMILTPGTGTSGLSLVPLRDLWTVLQGPGETAFVQVSGNLLVFAALGALLPVRSARSASLVRVAAVAAAASLAVELLQYGLRLGRVSSVDDVLVNTAGAVLAAAVTRRWWARRIVDRTVPR</sequence>
<protein>
    <recommendedName>
        <fullName evidence="2">VanZ-like domain-containing protein</fullName>
    </recommendedName>
</protein>
<evidence type="ECO:0000259" key="2">
    <source>
        <dbReference type="Pfam" id="PF04892"/>
    </source>
</evidence>
<dbReference type="Proteomes" id="UP000002029">
    <property type="component" value="Chromosome"/>
</dbReference>
<feature type="transmembrane region" description="Helical" evidence="1">
    <location>
        <begin position="6"/>
        <end position="30"/>
    </location>
</feature>
<keyword evidence="1" id="KW-0472">Membrane</keyword>
<keyword evidence="1" id="KW-1133">Transmembrane helix</keyword>
<dbReference type="OrthoDB" id="3627087at2"/>
<reference evidence="3 4" key="1">
    <citation type="journal article" date="2010" name="Stand. Genomic Sci.">
        <title>Complete genome sequence of Streptosporangium roseum type strain (NI 9100).</title>
        <authorList>
            <person name="Nolan M."/>
            <person name="Sikorski J."/>
            <person name="Jando M."/>
            <person name="Lucas S."/>
            <person name="Lapidus A."/>
            <person name="Glavina Del Rio T."/>
            <person name="Chen F."/>
            <person name="Tice H."/>
            <person name="Pitluck S."/>
            <person name="Cheng J.F."/>
            <person name="Chertkov O."/>
            <person name="Sims D."/>
            <person name="Meincke L."/>
            <person name="Brettin T."/>
            <person name="Han C."/>
            <person name="Detter J.C."/>
            <person name="Bruce D."/>
            <person name="Goodwin L."/>
            <person name="Land M."/>
            <person name="Hauser L."/>
            <person name="Chang Y.J."/>
            <person name="Jeffries C.D."/>
            <person name="Ivanova N."/>
            <person name="Mavromatis K."/>
            <person name="Mikhailova N."/>
            <person name="Chen A."/>
            <person name="Palaniappan K."/>
            <person name="Chain P."/>
            <person name="Rohde M."/>
            <person name="Goker M."/>
            <person name="Bristow J."/>
            <person name="Eisen J.A."/>
            <person name="Markowitz V."/>
            <person name="Hugenholtz P."/>
            <person name="Kyrpides N.C."/>
            <person name="Klenk H.P."/>
        </authorList>
    </citation>
    <scope>NUCLEOTIDE SEQUENCE [LARGE SCALE GENOMIC DNA]</scope>
    <source>
        <strain evidence="4">ATCC 12428 / DSM 43021 / JCM 3005 / NI 9100</strain>
    </source>
</reference>
<dbReference type="STRING" id="479432.Sros_9127"/>
<keyword evidence="4" id="KW-1185">Reference proteome</keyword>
<dbReference type="AlphaFoldDB" id="D2BAY4"/>
<accession>D2BAY4</accession>
<feature type="transmembrane region" description="Helical" evidence="1">
    <location>
        <begin position="151"/>
        <end position="170"/>
    </location>
</feature>
<dbReference type="InterPro" id="IPR053150">
    <property type="entry name" value="Teicoplanin_resist-assoc"/>
</dbReference>
<feature type="domain" description="VanZ-like" evidence="2">
    <location>
        <begin position="69"/>
        <end position="166"/>
    </location>
</feature>
<dbReference type="EMBL" id="CP001814">
    <property type="protein sequence ID" value="ACZ91748.1"/>
    <property type="molecule type" value="Genomic_DNA"/>
</dbReference>
<evidence type="ECO:0000313" key="4">
    <source>
        <dbReference type="Proteomes" id="UP000002029"/>
    </source>
</evidence>
<dbReference type="PANTHER" id="PTHR36834:SF1">
    <property type="entry name" value="INTEGRAL MEMBRANE PROTEIN"/>
    <property type="match status" value="1"/>
</dbReference>
<dbReference type="HOGENOM" id="CLU_090667_0_0_11"/>
<dbReference type="InterPro" id="IPR006976">
    <property type="entry name" value="VanZ-like"/>
</dbReference>
<name>D2BAY4_STRRD</name>
<feature type="transmembrane region" description="Helical" evidence="1">
    <location>
        <begin position="91"/>
        <end position="111"/>
    </location>
</feature>
<dbReference type="PANTHER" id="PTHR36834">
    <property type="entry name" value="MEMBRANE PROTEIN-RELATED"/>
    <property type="match status" value="1"/>
</dbReference>
<feature type="transmembrane region" description="Helical" evidence="1">
    <location>
        <begin position="118"/>
        <end position="139"/>
    </location>
</feature>
<keyword evidence="1" id="KW-0812">Transmembrane</keyword>
<dbReference type="KEGG" id="sro:Sros_9127"/>
<evidence type="ECO:0000256" key="1">
    <source>
        <dbReference type="SAM" id="Phobius"/>
    </source>
</evidence>